<name>D8S7P6_SELML</name>
<dbReference type="eggNOG" id="ENOG502S1EM">
    <property type="taxonomic scope" value="Eukaryota"/>
</dbReference>
<reference evidence="2 3" key="1">
    <citation type="journal article" date="2011" name="Science">
        <title>The Selaginella genome identifies genetic changes associated with the evolution of vascular plants.</title>
        <authorList>
            <person name="Banks J.A."/>
            <person name="Nishiyama T."/>
            <person name="Hasebe M."/>
            <person name="Bowman J.L."/>
            <person name="Gribskov M."/>
            <person name="dePamphilis C."/>
            <person name="Albert V.A."/>
            <person name="Aono N."/>
            <person name="Aoyama T."/>
            <person name="Ambrose B.A."/>
            <person name="Ashton N.W."/>
            <person name="Axtell M.J."/>
            <person name="Barker E."/>
            <person name="Barker M.S."/>
            <person name="Bennetzen J.L."/>
            <person name="Bonawitz N.D."/>
            <person name="Chapple C."/>
            <person name="Cheng C."/>
            <person name="Correa L.G."/>
            <person name="Dacre M."/>
            <person name="DeBarry J."/>
            <person name="Dreyer I."/>
            <person name="Elias M."/>
            <person name="Engstrom E.M."/>
            <person name="Estelle M."/>
            <person name="Feng L."/>
            <person name="Finet C."/>
            <person name="Floyd S.K."/>
            <person name="Frommer W.B."/>
            <person name="Fujita T."/>
            <person name="Gramzow L."/>
            <person name="Gutensohn M."/>
            <person name="Harholt J."/>
            <person name="Hattori M."/>
            <person name="Heyl A."/>
            <person name="Hirai T."/>
            <person name="Hiwatashi Y."/>
            <person name="Ishikawa M."/>
            <person name="Iwata M."/>
            <person name="Karol K.G."/>
            <person name="Koehler B."/>
            <person name="Kolukisaoglu U."/>
            <person name="Kubo M."/>
            <person name="Kurata T."/>
            <person name="Lalonde S."/>
            <person name="Li K."/>
            <person name="Li Y."/>
            <person name="Litt A."/>
            <person name="Lyons E."/>
            <person name="Manning G."/>
            <person name="Maruyama T."/>
            <person name="Michael T.P."/>
            <person name="Mikami K."/>
            <person name="Miyazaki S."/>
            <person name="Morinaga S."/>
            <person name="Murata T."/>
            <person name="Mueller-Roeber B."/>
            <person name="Nelson D.R."/>
            <person name="Obara M."/>
            <person name="Oguri Y."/>
            <person name="Olmstead R.G."/>
            <person name="Onodera N."/>
            <person name="Petersen B.L."/>
            <person name="Pils B."/>
            <person name="Prigge M."/>
            <person name="Rensing S.A."/>
            <person name="Riano-Pachon D.M."/>
            <person name="Roberts A.W."/>
            <person name="Sato Y."/>
            <person name="Scheller H.V."/>
            <person name="Schulz B."/>
            <person name="Schulz C."/>
            <person name="Shakirov E.V."/>
            <person name="Shibagaki N."/>
            <person name="Shinohara N."/>
            <person name="Shippen D.E."/>
            <person name="Soerensen I."/>
            <person name="Sotooka R."/>
            <person name="Sugimoto N."/>
            <person name="Sugita M."/>
            <person name="Sumikawa N."/>
            <person name="Tanurdzic M."/>
            <person name="Theissen G."/>
            <person name="Ulvskov P."/>
            <person name="Wakazuki S."/>
            <person name="Weng J.K."/>
            <person name="Willats W.W."/>
            <person name="Wipf D."/>
            <person name="Wolf P.G."/>
            <person name="Yang L."/>
            <person name="Zimmer A.D."/>
            <person name="Zhu Q."/>
            <person name="Mitros T."/>
            <person name="Hellsten U."/>
            <person name="Loque D."/>
            <person name="Otillar R."/>
            <person name="Salamov A."/>
            <person name="Schmutz J."/>
            <person name="Shapiro H."/>
            <person name="Lindquist E."/>
            <person name="Lucas S."/>
            <person name="Rokhsar D."/>
            <person name="Grigoriev I.V."/>
        </authorList>
    </citation>
    <scope>NUCLEOTIDE SEQUENCE [LARGE SCALE GENOMIC DNA]</scope>
</reference>
<dbReference type="OrthoDB" id="1929286at2759"/>
<gene>
    <name evidence="1" type="ORF">SELMODRAFT_49290</name>
    <name evidence="2" type="ORF">SELMODRAFT_59353</name>
</gene>
<dbReference type="InParanoid" id="D8S7P6"/>
<dbReference type="PANTHER" id="PTHR33789:SF5">
    <property type="entry name" value="BET V I_MAJOR LATEX PROTEIN DOMAIN-CONTAINING PROTEIN"/>
    <property type="match status" value="1"/>
</dbReference>
<dbReference type="KEGG" id="smo:SELMODRAFT_59353"/>
<dbReference type="Gene3D" id="3.30.530.20">
    <property type="match status" value="1"/>
</dbReference>
<organism evidence="3">
    <name type="scientific">Selaginella moellendorffii</name>
    <name type="common">Spikemoss</name>
    <dbReference type="NCBI Taxonomy" id="88036"/>
    <lineage>
        <taxon>Eukaryota</taxon>
        <taxon>Viridiplantae</taxon>
        <taxon>Streptophyta</taxon>
        <taxon>Embryophyta</taxon>
        <taxon>Tracheophyta</taxon>
        <taxon>Lycopodiopsida</taxon>
        <taxon>Selaginellales</taxon>
        <taxon>Selaginellaceae</taxon>
        <taxon>Selaginella</taxon>
    </lineage>
</organism>
<dbReference type="Pfam" id="PF10604">
    <property type="entry name" value="Polyketide_cyc2"/>
    <property type="match status" value="1"/>
</dbReference>
<dbReference type="EMBL" id="GL377672">
    <property type="protein sequence ID" value="EFJ08620.1"/>
    <property type="molecule type" value="Genomic_DNA"/>
</dbReference>
<evidence type="ECO:0000313" key="2">
    <source>
        <dbReference type="EMBL" id="EFJ19788.1"/>
    </source>
</evidence>
<evidence type="ECO:0000313" key="1">
    <source>
        <dbReference type="EMBL" id="EFJ08620.1"/>
    </source>
</evidence>
<dbReference type="HOGENOM" id="CLU_101964_1_0_1"/>
<dbReference type="Gramene" id="EFJ19788">
    <property type="protein sequence ID" value="EFJ19788"/>
    <property type="gene ID" value="SELMODRAFT_59353"/>
</dbReference>
<dbReference type="OMA" id="ADKMEMN"/>
<evidence type="ECO:0000313" key="3">
    <source>
        <dbReference type="Proteomes" id="UP000001514"/>
    </source>
</evidence>
<dbReference type="Proteomes" id="UP000001514">
    <property type="component" value="Unassembled WGS sequence"/>
</dbReference>
<evidence type="ECO:0008006" key="4">
    <source>
        <dbReference type="Google" id="ProtNLM"/>
    </source>
</evidence>
<proteinExistence type="predicted"/>
<dbReference type="Gramene" id="EFJ08620">
    <property type="protein sequence ID" value="EFJ08620"/>
    <property type="gene ID" value="SELMODRAFT_49290"/>
</dbReference>
<sequence length="135" mass="15035">MSSSSSRYKWRGSTRKVVSAPIERLWAVASDYCNLHQWIPALHVCRWIAGDHPRAPGSVRYVEGSSTGCDGRKSWAKEKLLTMDESSHTISYALIESNLGMEDYVATMRVLGGPDGHNTVEWSFELSPMEGASQE</sequence>
<dbReference type="KEGG" id="smo:SELMODRAFT_49290"/>
<feature type="non-terminal residue" evidence="2">
    <location>
        <position position="135"/>
    </location>
</feature>
<dbReference type="FunCoup" id="D8S7P6">
    <property type="interactions" value="146"/>
</dbReference>
<dbReference type="PANTHER" id="PTHR33789">
    <property type="entry name" value="LACHRYMATORY-FACTOR SYNTHASE"/>
    <property type="match status" value="1"/>
</dbReference>
<dbReference type="AlphaFoldDB" id="D8S7P6"/>
<dbReference type="InterPro" id="IPR053249">
    <property type="entry name" value="LFS"/>
</dbReference>
<dbReference type="EMBL" id="GL377605">
    <property type="protein sequence ID" value="EFJ19788.1"/>
    <property type="molecule type" value="Genomic_DNA"/>
</dbReference>
<keyword evidence="3" id="KW-1185">Reference proteome</keyword>
<dbReference type="SUPFAM" id="SSF55961">
    <property type="entry name" value="Bet v1-like"/>
    <property type="match status" value="1"/>
</dbReference>
<dbReference type="CDD" id="cd07821">
    <property type="entry name" value="PYR_PYL_RCAR_like"/>
    <property type="match status" value="1"/>
</dbReference>
<protein>
    <recommendedName>
        <fullName evidence="4">Coenzyme Q-binding protein COQ10 START domain-containing protein</fullName>
    </recommendedName>
</protein>
<dbReference type="InterPro" id="IPR023393">
    <property type="entry name" value="START-like_dom_sf"/>
</dbReference>
<accession>D8S7P6</accession>
<dbReference type="InterPro" id="IPR019587">
    <property type="entry name" value="Polyketide_cyclase/dehydratase"/>
</dbReference>